<dbReference type="EMBL" id="JBHRSL010000001">
    <property type="protein sequence ID" value="MFC3050543.1"/>
    <property type="molecule type" value="Genomic_DNA"/>
</dbReference>
<dbReference type="Proteomes" id="UP001595444">
    <property type="component" value="Unassembled WGS sequence"/>
</dbReference>
<dbReference type="InterPro" id="IPR057661">
    <property type="entry name" value="RsdA/BaiN/AoA(So)_Rossmann"/>
</dbReference>
<dbReference type="Gene3D" id="2.40.30.10">
    <property type="entry name" value="Translation factors"/>
    <property type="match status" value="1"/>
</dbReference>
<sequence length="408" mass="43544">MPQETTEMLDVAIIGAGPAGLMAAEVLAEKGLKAVVFDAMPTPARKLLMAGKSGLNITYIEALNTFVTRYGERAESIRPALEAFTPDQVRTWADGLGAETFTGSSRRVFPRVMKASPLLRAWLARLSGAGVILRPRHRWTGWGEAGTLLFTAPEGLVAVKAKAVILALGGTSWPRLGADGSWQKYLTEKGVEIAPFRPANCGFNCHWSPYFIEKFAGTPVKNIILSVGEQRVQGDFVISKYGIEGSAVYGLAALIRDRLSEGQNSDLQLDLVPGRTIERLKADLAKPKGKKSFATHLKRVTGLAGVKAGLVRECVGADDIADPNRLAMAIKSISLPVISPRPVAEAISVAGGVSFSAVDSNLMLKSVPGIFCAGEMLDWEAPTGGYLITACLAQGKQAAEGAINWLQR</sequence>
<proteinExistence type="predicted"/>
<dbReference type="InterPro" id="IPR022460">
    <property type="entry name" value="Flavoprotein_PP4765"/>
</dbReference>
<evidence type="ECO:0000313" key="6">
    <source>
        <dbReference type="EMBL" id="MFC3050543.1"/>
    </source>
</evidence>
<accession>A0ABV7D071</accession>
<feature type="domain" description="RsdA/BaiN/AoA(So)-like Rossmann fold-like" evidence="4">
    <location>
        <begin position="10"/>
        <end position="400"/>
    </location>
</feature>
<keyword evidence="3" id="KW-0274">FAD</keyword>
<dbReference type="NCBIfam" id="TIGR00275">
    <property type="entry name" value="aminoacetone oxidase family FAD-binding enzyme"/>
    <property type="match status" value="1"/>
</dbReference>
<dbReference type="InterPro" id="IPR036188">
    <property type="entry name" value="FAD/NAD-bd_sf"/>
</dbReference>
<dbReference type="PRINTS" id="PR00411">
    <property type="entry name" value="PNDRDTASEI"/>
</dbReference>
<feature type="domain" description="RsdA/BaiN/AoA(So)-like insert" evidence="5">
    <location>
        <begin position="197"/>
        <end position="348"/>
    </location>
</feature>
<evidence type="ECO:0000313" key="7">
    <source>
        <dbReference type="Proteomes" id="UP001595444"/>
    </source>
</evidence>
<dbReference type="PRINTS" id="PR00368">
    <property type="entry name" value="FADPNR"/>
</dbReference>
<protein>
    <submittedName>
        <fullName evidence="6">TIGR03862 family flavoprotein</fullName>
    </submittedName>
</protein>
<evidence type="ECO:0000259" key="5">
    <source>
        <dbReference type="Pfam" id="PF22780"/>
    </source>
</evidence>
<dbReference type="Pfam" id="PF03486">
    <property type="entry name" value="HI0933_like"/>
    <property type="match status" value="1"/>
</dbReference>
<comment type="cofactor">
    <cofactor evidence="1">
        <name>FAD</name>
        <dbReference type="ChEBI" id="CHEBI:57692"/>
    </cofactor>
</comment>
<evidence type="ECO:0000256" key="1">
    <source>
        <dbReference type="ARBA" id="ARBA00001974"/>
    </source>
</evidence>
<gene>
    <name evidence="6" type="ORF">ACFOKA_01350</name>
</gene>
<comment type="caution">
    <text evidence="6">The sequence shown here is derived from an EMBL/GenBank/DDBJ whole genome shotgun (WGS) entry which is preliminary data.</text>
</comment>
<dbReference type="Pfam" id="PF22780">
    <property type="entry name" value="HI0933_like_1st"/>
    <property type="match status" value="1"/>
</dbReference>
<keyword evidence="2" id="KW-0285">Flavoprotein</keyword>
<dbReference type="SUPFAM" id="SSF160996">
    <property type="entry name" value="HI0933 insert domain-like"/>
    <property type="match status" value="1"/>
</dbReference>
<dbReference type="PANTHER" id="PTHR42887">
    <property type="entry name" value="OS12G0638800 PROTEIN"/>
    <property type="match status" value="1"/>
</dbReference>
<evidence type="ECO:0000259" key="4">
    <source>
        <dbReference type="Pfam" id="PF03486"/>
    </source>
</evidence>
<reference evidence="7" key="1">
    <citation type="journal article" date="2019" name="Int. J. Syst. Evol. Microbiol.">
        <title>The Global Catalogue of Microorganisms (GCM) 10K type strain sequencing project: providing services to taxonomists for standard genome sequencing and annotation.</title>
        <authorList>
            <consortium name="The Broad Institute Genomics Platform"/>
            <consortium name="The Broad Institute Genome Sequencing Center for Infectious Disease"/>
            <person name="Wu L."/>
            <person name="Ma J."/>
        </authorList>
    </citation>
    <scope>NUCLEOTIDE SEQUENCE [LARGE SCALE GENOMIC DNA]</scope>
    <source>
        <strain evidence="7">KCTC 62164</strain>
    </source>
</reference>
<dbReference type="InterPro" id="IPR055178">
    <property type="entry name" value="RsdA/BaiN/AoA(So)-like_dom"/>
</dbReference>
<dbReference type="InterPro" id="IPR004792">
    <property type="entry name" value="BaiN-like"/>
</dbReference>
<dbReference type="Gene3D" id="3.50.50.60">
    <property type="entry name" value="FAD/NAD(P)-binding domain"/>
    <property type="match status" value="1"/>
</dbReference>
<organism evidence="6 7">
    <name type="scientific">Kordiimonas pumila</name>
    <dbReference type="NCBI Taxonomy" id="2161677"/>
    <lineage>
        <taxon>Bacteria</taxon>
        <taxon>Pseudomonadati</taxon>
        <taxon>Pseudomonadota</taxon>
        <taxon>Alphaproteobacteria</taxon>
        <taxon>Kordiimonadales</taxon>
        <taxon>Kordiimonadaceae</taxon>
        <taxon>Kordiimonas</taxon>
    </lineage>
</organism>
<dbReference type="RefSeq" id="WP_194214919.1">
    <property type="nucleotide sequence ID" value="NZ_CP061205.1"/>
</dbReference>
<name>A0ABV7D071_9PROT</name>
<dbReference type="NCBIfam" id="TIGR03862">
    <property type="entry name" value="flavo_PP4765"/>
    <property type="match status" value="1"/>
</dbReference>
<dbReference type="PANTHER" id="PTHR42887:SF1">
    <property type="entry name" value="BLR3961 PROTEIN"/>
    <property type="match status" value="1"/>
</dbReference>
<dbReference type="SUPFAM" id="SSF51905">
    <property type="entry name" value="FAD/NAD(P)-binding domain"/>
    <property type="match status" value="1"/>
</dbReference>
<dbReference type="InterPro" id="IPR023166">
    <property type="entry name" value="BaiN-like_dom_sf"/>
</dbReference>
<evidence type="ECO:0000256" key="3">
    <source>
        <dbReference type="ARBA" id="ARBA00022827"/>
    </source>
</evidence>
<keyword evidence="7" id="KW-1185">Reference proteome</keyword>
<evidence type="ECO:0000256" key="2">
    <source>
        <dbReference type="ARBA" id="ARBA00022630"/>
    </source>
</evidence>
<dbReference type="Gene3D" id="1.10.8.260">
    <property type="entry name" value="HI0933 insert domain-like"/>
    <property type="match status" value="1"/>
</dbReference>